<comment type="cofactor">
    <cofactor evidence="1 6">
        <name>FAD</name>
        <dbReference type="ChEBI" id="CHEBI:57692"/>
    </cofactor>
</comment>
<dbReference type="GO" id="GO:0019478">
    <property type="term" value="P:D-amino acid catabolic process"/>
    <property type="evidence" value="ECO:0007669"/>
    <property type="project" value="TreeGrafter"/>
</dbReference>
<accession>A0A1R0GST1</accession>
<dbReference type="GO" id="GO:0071949">
    <property type="term" value="F:FAD binding"/>
    <property type="evidence" value="ECO:0007669"/>
    <property type="project" value="InterPro"/>
</dbReference>
<dbReference type="InterPro" id="IPR006076">
    <property type="entry name" value="FAD-dep_OxRdtase"/>
</dbReference>
<dbReference type="SUPFAM" id="SSF51971">
    <property type="entry name" value="Nucleotide-binding domain"/>
    <property type="match status" value="1"/>
</dbReference>
<evidence type="ECO:0000259" key="7">
    <source>
        <dbReference type="Pfam" id="PF01266"/>
    </source>
</evidence>
<protein>
    <submittedName>
        <fullName evidence="8">D-amino-acid oxidase</fullName>
    </submittedName>
</protein>
<dbReference type="InterPro" id="IPR023209">
    <property type="entry name" value="DAO"/>
</dbReference>
<feature type="domain" description="FAD dependent oxidoreductase" evidence="7">
    <location>
        <begin position="10"/>
        <end position="356"/>
    </location>
</feature>
<dbReference type="Gene3D" id="3.40.50.720">
    <property type="entry name" value="NAD(P)-binding Rossmann-like Domain"/>
    <property type="match status" value="1"/>
</dbReference>
<proteinExistence type="inferred from homology"/>
<dbReference type="PIRSF" id="PIRSF000189">
    <property type="entry name" value="D-aa_oxidase"/>
    <property type="match status" value="1"/>
</dbReference>
<dbReference type="GO" id="GO:0003884">
    <property type="term" value="F:D-amino-acid oxidase activity"/>
    <property type="evidence" value="ECO:0007669"/>
    <property type="project" value="InterPro"/>
</dbReference>
<dbReference type="PANTHER" id="PTHR11530:SF11">
    <property type="entry name" value="D-ASPARTATE OXIDASE"/>
    <property type="match status" value="1"/>
</dbReference>
<dbReference type="GO" id="GO:0005737">
    <property type="term" value="C:cytoplasm"/>
    <property type="evidence" value="ECO:0007669"/>
    <property type="project" value="TreeGrafter"/>
</dbReference>
<keyword evidence="5" id="KW-0560">Oxidoreductase</keyword>
<dbReference type="Pfam" id="PF01266">
    <property type="entry name" value="DAO"/>
    <property type="match status" value="1"/>
</dbReference>
<gene>
    <name evidence="8" type="ORF">AYI68_g5985</name>
</gene>
<comment type="caution">
    <text evidence="8">The sequence shown here is derived from an EMBL/GenBank/DDBJ whole genome shotgun (WGS) entry which is preliminary data.</text>
</comment>
<evidence type="ECO:0000256" key="1">
    <source>
        <dbReference type="ARBA" id="ARBA00001974"/>
    </source>
</evidence>
<evidence type="ECO:0000313" key="9">
    <source>
        <dbReference type="Proteomes" id="UP000187455"/>
    </source>
</evidence>
<reference evidence="8 9" key="1">
    <citation type="journal article" date="2016" name="Mol. Biol. Evol.">
        <title>Genome-Wide Survey of Gut Fungi (Harpellales) Reveals the First Horizontally Transferred Ubiquitin Gene from a Mosquito Host.</title>
        <authorList>
            <person name="Wang Y."/>
            <person name="White M.M."/>
            <person name="Kvist S."/>
            <person name="Moncalvo J.M."/>
        </authorList>
    </citation>
    <scope>NUCLEOTIDE SEQUENCE [LARGE SCALE GENOMIC DNA]</scope>
    <source>
        <strain evidence="8 9">ALG-7-W6</strain>
    </source>
</reference>
<dbReference type="SUPFAM" id="SSF54373">
    <property type="entry name" value="FAD-linked reductases, C-terminal domain"/>
    <property type="match status" value="1"/>
</dbReference>
<dbReference type="InterPro" id="IPR006181">
    <property type="entry name" value="D-amino_acid_oxidase_CS"/>
</dbReference>
<dbReference type="Proteomes" id="UP000187455">
    <property type="component" value="Unassembled WGS sequence"/>
</dbReference>
<organism evidence="8 9">
    <name type="scientific">Smittium mucronatum</name>
    <dbReference type="NCBI Taxonomy" id="133383"/>
    <lineage>
        <taxon>Eukaryota</taxon>
        <taxon>Fungi</taxon>
        <taxon>Fungi incertae sedis</taxon>
        <taxon>Zoopagomycota</taxon>
        <taxon>Kickxellomycotina</taxon>
        <taxon>Harpellomycetes</taxon>
        <taxon>Harpellales</taxon>
        <taxon>Legeriomycetaceae</taxon>
        <taxon>Smittium</taxon>
    </lineage>
</organism>
<feature type="binding site" evidence="6">
    <location>
        <position position="197"/>
    </location>
    <ligand>
        <name>FAD</name>
        <dbReference type="ChEBI" id="CHEBI:57692"/>
    </ligand>
</feature>
<keyword evidence="3" id="KW-0285">Flavoprotein</keyword>
<dbReference type="PANTHER" id="PTHR11530">
    <property type="entry name" value="D-AMINO ACID OXIDASE"/>
    <property type="match status" value="1"/>
</dbReference>
<dbReference type="Gene3D" id="3.30.9.10">
    <property type="entry name" value="D-Amino Acid Oxidase, subunit A, domain 2"/>
    <property type="match status" value="1"/>
</dbReference>
<dbReference type="AlphaFoldDB" id="A0A1R0GST1"/>
<evidence type="ECO:0000256" key="4">
    <source>
        <dbReference type="ARBA" id="ARBA00022827"/>
    </source>
</evidence>
<evidence type="ECO:0000256" key="5">
    <source>
        <dbReference type="ARBA" id="ARBA00023002"/>
    </source>
</evidence>
<dbReference type="OrthoDB" id="409956at2759"/>
<dbReference type="PROSITE" id="PS00677">
    <property type="entry name" value="DAO"/>
    <property type="match status" value="1"/>
</dbReference>
<keyword evidence="9" id="KW-1185">Reference proteome</keyword>
<evidence type="ECO:0000313" key="8">
    <source>
        <dbReference type="EMBL" id="OLY79929.1"/>
    </source>
</evidence>
<name>A0A1R0GST1_9FUNG</name>
<comment type="similarity">
    <text evidence="2">Belongs to the DAMOX/DASOX family.</text>
</comment>
<keyword evidence="4 6" id="KW-0274">FAD</keyword>
<dbReference type="STRING" id="133383.A0A1R0GST1"/>
<feature type="binding site" evidence="6">
    <location>
        <position position="346"/>
    </location>
    <ligand>
        <name>D-dopa</name>
        <dbReference type="ChEBI" id="CHEBI:149689"/>
    </ligand>
</feature>
<evidence type="ECO:0000256" key="3">
    <source>
        <dbReference type="ARBA" id="ARBA00022630"/>
    </source>
</evidence>
<evidence type="ECO:0000256" key="6">
    <source>
        <dbReference type="PIRSR" id="PIRSR000189-1"/>
    </source>
</evidence>
<sequence>MSSNYSRIPVVVVGAGVSGITTALVLQRTLKYQVAVVSENLPIEPSDLHAKNWASPFAGANWHAFADENDHFMKRIELDTLHEMRSIADQFPESTVKRVKGIDYSTAKDYKQPWFFEEIGESSYIPKDKIPFGLDIGFEFDTVILNSPEYLLWLTDRFLALGGTIKKAKMKSLSQAVGFCPNGPQVLECIPILVNCTALGSHHLSDVKDSKVYPIRGQVILVDSPAVKKIIMNDSAWRYVIPRGNGTVIIGGTYQKGSWDPKEDPVTTQEIINETLLICPELVDEHTPTTPQNIQRRAELLKKRIIIVNVGFRPARTGGTRIELDSVFDSSHQLTIPVVHNYGHGGYGYQTSWGFAFEARRLCDLASINIRKKSSKL</sequence>
<evidence type="ECO:0000256" key="2">
    <source>
        <dbReference type="ARBA" id="ARBA00006730"/>
    </source>
</evidence>
<dbReference type="EMBL" id="LSSL01003958">
    <property type="protein sequence ID" value="OLY79929.1"/>
    <property type="molecule type" value="Genomic_DNA"/>
</dbReference>
<feature type="binding site" evidence="6">
    <location>
        <position position="313"/>
    </location>
    <ligand>
        <name>D-serine</name>
        <dbReference type="ChEBI" id="CHEBI:35247"/>
    </ligand>
</feature>